<comment type="caution">
    <text evidence="2">The sequence shown here is derived from an EMBL/GenBank/DDBJ whole genome shotgun (WGS) entry which is preliminary data.</text>
</comment>
<sequence length="389" mass="44385">MFCKLVRFQELTTSDLSVWKSLISAQPGYESPFFHPFFTQTVSTVRNDIWVLLHGRGEQLEFIWPLQKTGHSADPVGAPFSDYHGPILSPDWAGDLESVLAAVGLSSVRFTTLYDPKRRFFDTEIERDGAYICDLSKGADAFFDEQAALYPKHAKKMRRLVRKFEREVGQTEFQFDDRSEEHWQSVISWKRQQYQETGRHDVLAPDWVQNMMKTLWRDGIPECHGVLHTLVFNGRLVAGEFNLASDHVLHGWIPVYDDEFKAYAPGYLILDEIIRAAAHRGYQELDLGVSAGHYKKYYSSYQMQVVRGVLRDTTSGLSISKIGEDAWRWLEDAHVPKVSHLAGKVRRRYAMIRTVETSFSGRMSGMFGAAKQLRSPAVSETNSTTTASD</sequence>
<evidence type="ECO:0000259" key="1">
    <source>
        <dbReference type="Pfam" id="PF13480"/>
    </source>
</evidence>
<accession>A0ABW1SE59</accession>
<dbReference type="InterPro" id="IPR038740">
    <property type="entry name" value="BioF2-like_GNAT_dom"/>
</dbReference>
<dbReference type="Gene3D" id="3.40.630.30">
    <property type="match status" value="1"/>
</dbReference>
<reference evidence="3" key="1">
    <citation type="journal article" date="2019" name="Int. J. Syst. Evol. Microbiol.">
        <title>The Global Catalogue of Microorganisms (GCM) 10K type strain sequencing project: providing services to taxonomists for standard genome sequencing and annotation.</title>
        <authorList>
            <consortium name="The Broad Institute Genomics Platform"/>
            <consortium name="The Broad Institute Genome Sequencing Center for Infectious Disease"/>
            <person name="Wu L."/>
            <person name="Ma J."/>
        </authorList>
    </citation>
    <scope>NUCLEOTIDE SEQUENCE [LARGE SCALE GENOMIC DNA]</scope>
    <source>
        <strain evidence="3">CGMCC-1.15741</strain>
    </source>
</reference>
<organism evidence="2 3">
    <name type="scientific">Ponticaulis profundi</name>
    <dbReference type="NCBI Taxonomy" id="2665222"/>
    <lineage>
        <taxon>Bacteria</taxon>
        <taxon>Pseudomonadati</taxon>
        <taxon>Pseudomonadota</taxon>
        <taxon>Alphaproteobacteria</taxon>
        <taxon>Hyphomonadales</taxon>
        <taxon>Hyphomonadaceae</taxon>
        <taxon>Ponticaulis</taxon>
    </lineage>
</organism>
<dbReference type="Proteomes" id="UP001596303">
    <property type="component" value="Unassembled WGS sequence"/>
</dbReference>
<protein>
    <submittedName>
        <fullName evidence="2">GNAT family N-acetyltransferase</fullName>
    </submittedName>
</protein>
<gene>
    <name evidence="2" type="ORF">ACFQDM_17160</name>
</gene>
<dbReference type="Pfam" id="PF13480">
    <property type="entry name" value="Acetyltransf_6"/>
    <property type="match status" value="1"/>
</dbReference>
<dbReference type="EMBL" id="JBHSSW010000066">
    <property type="protein sequence ID" value="MFC6199811.1"/>
    <property type="molecule type" value="Genomic_DNA"/>
</dbReference>
<keyword evidence="3" id="KW-1185">Reference proteome</keyword>
<proteinExistence type="predicted"/>
<feature type="domain" description="BioF2-like acetyltransferase" evidence="1">
    <location>
        <begin position="152"/>
        <end position="296"/>
    </location>
</feature>
<name>A0ABW1SE59_9PROT</name>
<dbReference type="InterPro" id="IPR016181">
    <property type="entry name" value="Acyl_CoA_acyltransferase"/>
</dbReference>
<dbReference type="RefSeq" id="WP_377381290.1">
    <property type="nucleotide sequence ID" value="NZ_JBHSSW010000066.1"/>
</dbReference>
<dbReference type="SUPFAM" id="SSF55729">
    <property type="entry name" value="Acyl-CoA N-acyltransferases (Nat)"/>
    <property type="match status" value="1"/>
</dbReference>
<evidence type="ECO:0000313" key="3">
    <source>
        <dbReference type="Proteomes" id="UP001596303"/>
    </source>
</evidence>
<evidence type="ECO:0000313" key="2">
    <source>
        <dbReference type="EMBL" id="MFC6199811.1"/>
    </source>
</evidence>